<feature type="transmembrane region" description="Helical" evidence="1">
    <location>
        <begin position="193"/>
        <end position="213"/>
    </location>
</feature>
<accession>A0A7T7BWF1</accession>
<dbReference type="Gene3D" id="1.10.3370.10">
    <property type="entry name" value="SecY subunit domain"/>
    <property type="match status" value="1"/>
</dbReference>
<feature type="transmembrane region" description="Helical" evidence="1">
    <location>
        <begin position="66"/>
        <end position="84"/>
    </location>
</feature>
<dbReference type="SUPFAM" id="SSF103491">
    <property type="entry name" value="Preprotein translocase SecY subunit"/>
    <property type="match status" value="1"/>
</dbReference>
<gene>
    <name evidence="2" type="primary">secY</name>
</gene>
<dbReference type="RefSeq" id="YP_010139321.1">
    <property type="nucleotide sequence ID" value="NC_056910.1"/>
</dbReference>
<dbReference type="EMBL" id="MW175522">
    <property type="protein sequence ID" value="QQK54987.1"/>
    <property type="molecule type" value="Genomic_DNA"/>
</dbReference>
<feature type="transmembrane region" description="Helical" evidence="1">
    <location>
        <begin position="121"/>
        <end position="143"/>
    </location>
</feature>
<dbReference type="GeneID" id="67132883"/>
<dbReference type="InterPro" id="IPR023201">
    <property type="entry name" value="SecY_dom_sf"/>
</dbReference>
<keyword evidence="2" id="KW-0934">Plastid</keyword>
<dbReference type="GO" id="GO:0016020">
    <property type="term" value="C:membrane"/>
    <property type="evidence" value="ECO:0007669"/>
    <property type="project" value="InterPro"/>
</dbReference>
<feature type="transmembrane region" description="Helical" evidence="1">
    <location>
        <begin position="405"/>
        <end position="430"/>
    </location>
</feature>
<reference evidence="2" key="1">
    <citation type="submission" date="2020-10" db="EMBL/GenBank/DDBJ databases">
        <title>Complete chloroplast genome of the Synurophyceae Poterioochromonas malhamensis (Pringsheim) R.A.Andersen 2017 from Van Lake in Eastern Anatolia.</title>
        <authorList>
            <person name="Gastineau R."/>
            <person name="Yilmaz E."/>
            <person name="Solak C.N."/>
            <person name="Lemieux C."/>
            <person name="Turmel M."/>
            <person name="Witkowski A."/>
        </authorList>
    </citation>
    <scope>NUCLEOTIDE SEQUENCE</scope>
    <source>
        <strain evidence="2">SZCZR2049</strain>
    </source>
</reference>
<sequence>MKNEIIEKDIKVNSFITQKSSFLKKFTDSLKRKIFQFFIKSTNFFTFFFAKLRFNLFVYNSKYFTFFFYTILICLFSKIPIFGIDYKGLSKMIAASQNNGLLQTLLSYASFSPYDNFSLNFLSLGILPYVNGSLFIDLLIKNVSPLEKFLKDEGPSSKEKIKLYKKLISLFFSLFYIFLIYSAIKNYFYVKTLNYLIFFILQLLAGSLVLIWISDKIDSLSIVNGVSFLLCLNLFKNLKTLVSDTIDTRLTLLILLFGFLVYSQQNGKFSINVISSRQLYFFENLKKINKVLVNSGKVEYFDSISDSRIFSQNKVYIRTNPGGIYPLIIASSILAFLSSIIPKFLKEIILSKYISIFYGIYFFILIFSCFSYSYLYFDPTKIREEFTKNSIYIRGFDPGEETEKYLVNIALINSLISGIYLSIILLLFQFSKLLSINEVNNLLNLSSLIIFVGVISEIKINLSFSKTTIEKAKNYESTFINKKDLSKLPTN</sequence>
<dbReference type="InterPro" id="IPR002208">
    <property type="entry name" value="SecY/SEC61-alpha"/>
</dbReference>
<evidence type="ECO:0000313" key="2">
    <source>
        <dbReference type="EMBL" id="QQK54987.1"/>
    </source>
</evidence>
<dbReference type="PIRSF" id="PIRSF004557">
    <property type="entry name" value="SecY"/>
    <property type="match status" value="1"/>
</dbReference>
<feature type="transmembrane region" description="Helical" evidence="1">
    <location>
        <begin position="353"/>
        <end position="377"/>
    </location>
</feature>
<dbReference type="GO" id="GO:0015031">
    <property type="term" value="P:protein transport"/>
    <property type="evidence" value="ECO:0007669"/>
    <property type="project" value="InterPro"/>
</dbReference>
<geneLocation type="plastid" evidence="2"/>
<keyword evidence="1" id="KW-0472">Membrane</keyword>
<feature type="transmembrane region" description="Helical" evidence="1">
    <location>
        <begin position="34"/>
        <end position="54"/>
    </location>
</feature>
<dbReference type="Pfam" id="PF00344">
    <property type="entry name" value="SecY"/>
    <property type="match status" value="1"/>
</dbReference>
<name>A0A7T7BWF1_9STRA</name>
<evidence type="ECO:0000256" key="1">
    <source>
        <dbReference type="SAM" id="Phobius"/>
    </source>
</evidence>
<keyword evidence="1" id="KW-1133">Transmembrane helix</keyword>
<dbReference type="PRINTS" id="PR00303">
    <property type="entry name" value="SECYTRNLCASE"/>
</dbReference>
<organism evidence="2">
    <name type="scientific">Poterioochromonas malhamensis</name>
    <dbReference type="NCBI Taxonomy" id="88167"/>
    <lineage>
        <taxon>Eukaryota</taxon>
        <taxon>Sar</taxon>
        <taxon>Stramenopiles</taxon>
        <taxon>Ochrophyta</taxon>
        <taxon>Synurophyceae</taxon>
        <taxon>Ochromonadales</taxon>
        <taxon>Ochromonadaceae</taxon>
        <taxon>Poterioochromonas</taxon>
    </lineage>
</organism>
<dbReference type="AlphaFoldDB" id="A0A7T7BWF1"/>
<feature type="transmembrane region" description="Helical" evidence="1">
    <location>
        <begin position="323"/>
        <end position="341"/>
    </location>
</feature>
<proteinExistence type="predicted"/>
<protein>
    <submittedName>
        <fullName evidence="2">Subunit Y of preprotein-translocase</fullName>
    </submittedName>
</protein>
<feature type="transmembrane region" description="Helical" evidence="1">
    <location>
        <begin position="247"/>
        <end position="263"/>
    </location>
</feature>
<keyword evidence="1" id="KW-0812">Transmembrane</keyword>
<feature type="transmembrane region" description="Helical" evidence="1">
    <location>
        <begin position="442"/>
        <end position="464"/>
    </location>
</feature>
<feature type="transmembrane region" description="Helical" evidence="1">
    <location>
        <begin position="163"/>
        <end position="181"/>
    </location>
</feature>